<dbReference type="AlphaFoldDB" id="A0AAV7MLX3"/>
<sequence>MGESTRWTKRTACPTATADMTNNIYPEGKMRTDVLSLGPEIPTRWSQLSHGTQMPEMQLRQPLCKRLHGRTPQDGVRATCPDTNDRKPSHAPHGSVQSQLFHNSNAINAQAANKHLYLMMEAPAQEHPQLVDEQRRKQQ</sequence>
<evidence type="ECO:0000256" key="1">
    <source>
        <dbReference type="SAM" id="MobiDB-lite"/>
    </source>
</evidence>
<protein>
    <submittedName>
        <fullName evidence="2">Uncharacterized protein</fullName>
    </submittedName>
</protein>
<reference evidence="2" key="1">
    <citation type="journal article" date="2022" name="bioRxiv">
        <title>Sequencing and chromosome-scale assembly of the giantPleurodeles waltlgenome.</title>
        <authorList>
            <person name="Brown T."/>
            <person name="Elewa A."/>
            <person name="Iarovenko S."/>
            <person name="Subramanian E."/>
            <person name="Araus A.J."/>
            <person name="Petzold A."/>
            <person name="Susuki M."/>
            <person name="Suzuki K.-i.T."/>
            <person name="Hayashi T."/>
            <person name="Toyoda A."/>
            <person name="Oliveira C."/>
            <person name="Osipova E."/>
            <person name="Leigh N.D."/>
            <person name="Simon A."/>
            <person name="Yun M.H."/>
        </authorList>
    </citation>
    <scope>NUCLEOTIDE SEQUENCE</scope>
    <source>
        <strain evidence="2">20211129_DDA</strain>
        <tissue evidence="2">Liver</tissue>
    </source>
</reference>
<feature type="region of interest" description="Disordered" evidence="1">
    <location>
        <begin position="120"/>
        <end position="139"/>
    </location>
</feature>
<keyword evidence="3" id="KW-1185">Reference proteome</keyword>
<feature type="compositionally biased region" description="Basic and acidic residues" evidence="1">
    <location>
        <begin position="129"/>
        <end position="139"/>
    </location>
</feature>
<gene>
    <name evidence="2" type="ORF">NDU88_001943</name>
</gene>
<evidence type="ECO:0000313" key="3">
    <source>
        <dbReference type="Proteomes" id="UP001066276"/>
    </source>
</evidence>
<feature type="region of interest" description="Disordered" evidence="1">
    <location>
        <begin position="68"/>
        <end position="96"/>
    </location>
</feature>
<comment type="caution">
    <text evidence="2">The sequence shown here is derived from an EMBL/GenBank/DDBJ whole genome shotgun (WGS) entry which is preliminary data.</text>
</comment>
<dbReference type="Proteomes" id="UP001066276">
    <property type="component" value="Chromosome 9"/>
</dbReference>
<dbReference type="EMBL" id="JANPWB010000013">
    <property type="protein sequence ID" value="KAJ1104532.1"/>
    <property type="molecule type" value="Genomic_DNA"/>
</dbReference>
<organism evidence="2 3">
    <name type="scientific">Pleurodeles waltl</name>
    <name type="common">Iberian ribbed newt</name>
    <dbReference type="NCBI Taxonomy" id="8319"/>
    <lineage>
        <taxon>Eukaryota</taxon>
        <taxon>Metazoa</taxon>
        <taxon>Chordata</taxon>
        <taxon>Craniata</taxon>
        <taxon>Vertebrata</taxon>
        <taxon>Euteleostomi</taxon>
        <taxon>Amphibia</taxon>
        <taxon>Batrachia</taxon>
        <taxon>Caudata</taxon>
        <taxon>Salamandroidea</taxon>
        <taxon>Salamandridae</taxon>
        <taxon>Pleurodelinae</taxon>
        <taxon>Pleurodeles</taxon>
    </lineage>
</organism>
<proteinExistence type="predicted"/>
<name>A0AAV7MLX3_PLEWA</name>
<evidence type="ECO:0000313" key="2">
    <source>
        <dbReference type="EMBL" id="KAJ1104532.1"/>
    </source>
</evidence>
<accession>A0AAV7MLX3</accession>